<gene>
    <name evidence="2" type="ORF">GNZ13_24215</name>
</gene>
<comment type="caution">
    <text evidence="2">The sequence shown here is derived from an EMBL/GenBank/DDBJ whole genome shotgun (WGS) entry which is preliminary data.</text>
</comment>
<dbReference type="SUPFAM" id="SSF51658">
    <property type="entry name" value="Xylose isomerase-like"/>
    <property type="match status" value="1"/>
</dbReference>
<dbReference type="InterPro" id="IPR013022">
    <property type="entry name" value="Xyl_isomerase-like_TIM-brl"/>
</dbReference>
<evidence type="ECO:0000313" key="2">
    <source>
        <dbReference type="EMBL" id="NPT57594.1"/>
    </source>
</evidence>
<dbReference type="Proteomes" id="UP000655523">
    <property type="component" value="Unassembled WGS sequence"/>
</dbReference>
<proteinExistence type="predicted"/>
<sequence>MTRLYSLVPLTAIELPPPELVAAASRTGYDAVSLRLSPFRAGEAENPMFDNSPMLLETEARLRDTGLEVLDIEVMLLTQERDVQDFKRVFETAQRLGARNALTLIDIADRSLAVEKFVQLCELAAPFDISCALEFAAWLGVGSIQAANAIVSEAAQANGAMLLDPFHLMRSGGKISDIATLDPARIRYAQFCDASATAPATTAAFSEEARYDRLLPGEGGLPLREFIEALPPDIPFGLEVPNRKLAETLELDERLRRTLAAAKRVAGCPEVRDPPRAHLN</sequence>
<dbReference type="Pfam" id="PF01261">
    <property type="entry name" value="AP_endonuc_2"/>
    <property type="match status" value="1"/>
</dbReference>
<name>A0A972NS34_9BURK</name>
<organism evidence="2 3">
    <name type="scientific">Paraburkholderia elongata</name>
    <dbReference type="NCBI Taxonomy" id="2675747"/>
    <lineage>
        <taxon>Bacteria</taxon>
        <taxon>Pseudomonadati</taxon>
        <taxon>Pseudomonadota</taxon>
        <taxon>Betaproteobacteria</taxon>
        <taxon>Burkholderiales</taxon>
        <taxon>Burkholderiaceae</taxon>
        <taxon>Paraburkholderia</taxon>
    </lineage>
</organism>
<reference evidence="2 3" key="1">
    <citation type="submission" date="2019-11" db="EMBL/GenBank/DDBJ databases">
        <title>Metabolism of dissolved organic matter in forest soils.</title>
        <authorList>
            <person name="Cyle K.T."/>
            <person name="Wilhelm R.C."/>
            <person name="Martinez C.E."/>
        </authorList>
    </citation>
    <scope>NUCLEOTIDE SEQUENCE [LARGE SCALE GENOMIC DNA]</scope>
    <source>
        <strain evidence="2 3">5N</strain>
    </source>
</reference>
<dbReference type="InterPro" id="IPR050312">
    <property type="entry name" value="IolE/XylAMocC-like"/>
</dbReference>
<evidence type="ECO:0000313" key="3">
    <source>
        <dbReference type="Proteomes" id="UP000655523"/>
    </source>
</evidence>
<dbReference type="InterPro" id="IPR036237">
    <property type="entry name" value="Xyl_isomerase-like_sf"/>
</dbReference>
<protein>
    <submittedName>
        <fullName evidence="2">TIM barrel protein</fullName>
    </submittedName>
</protein>
<evidence type="ECO:0000259" key="1">
    <source>
        <dbReference type="Pfam" id="PF01261"/>
    </source>
</evidence>
<dbReference type="PANTHER" id="PTHR12110">
    <property type="entry name" value="HYDROXYPYRUVATE ISOMERASE"/>
    <property type="match status" value="1"/>
</dbReference>
<dbReference type="RefSeq" id="WP_172168903.1">
    <property type="nucleotide sequence ID" value="NZ_WOEZ01000127.1"/>
</dbReference>
<keyword evidence="3" id="KW-1185">Reference proteome</keyword>
<feature type="domain" description="Xylose isomerase-like TIM barrel" evidence="1">
    <location>
        <begin position="21"/>
        <end position="250"/>
    </location>
</feature>
<dbReference type="PANTHER" id="PTHR12110:SF48">
    <property type="entry name" value="BLL3656 PROTEIN"/>
    <property type="match status" value="1"/>
</dbReference>
<dbReference type="AlphaFoldDB" id="A0A972NS34"/>
<dbReference type="Gene3D" id="3.20.20.150">
    <property type="entry name" value="Divalent-metal-dependent TIM barrel enzymes"/>
    <property type="match status" value="1"/>
</dbReference>
<dbReference type="EMBL" id="WOEZ01000127">
    <property type="protein sequence ID" value="NPT57594.1"/>
    <property type="molecule type" value="Genomic_DNA"/>
</dbReference>
<accession>A0A972NS34</accession>